<feature type="zinc finger region" description="C3H1-type" evidence="5">
    <location>
        <begin position="185"/>
        <end position="208"/>
    </location>
</feature>
<name>A0ABD3TPS7_9LAMI</name>
<dbReference type="PANTHER" id="PTHR12506:SF20">
    <property type="entry name" value="ZINC FINGER CCCH DOMAIN-CONTAINING PROTEIN 67"/>
    <property type="match status" value="1"/>
</dbReference>
<feature type="compositionally biased region" description="Acidic residues" evidence="6">
    <location>
        <begin position="88"/>
        <end position="106"/>
    </location>
</feature>
<evidence type="ECO:0000259" key="7">
    <source>
        <dbReference type="PROSITE" id="PS50103"/>
    </source>
</evidence>
<dbReference type="GO" id="GO:0003729">
    <property type="term" value="F:mRNA binding"/>
    <property type="evidence" value="ECO:0007669"/>
    <property type="project" value="UniProtKB-ARBA"/>
</dbReference>
<sequence length="430" mass="49283">MAESPTTFEEPPIEKTGLGLLVPDTTPSDPVTSDQGLKIHASENETDTDNGDEKLRNAIEQEIYQLTFEQAEIEVAQAKTVEKEYLNDEEDFNDEDGASVEEDNENENGRDDEEKVRRQNHIDNRRRVNYPMRPDAEDCAYYMKFGSCKYGLNCKFNHPPKRKNQVVKEKVKHREENSERAWQTECKYYLTSGGCKYGNTCKFSHGSEKSSISPNIPEFNFLGLPIRLGEKECPYYMRNGSCKYGSTCRFHHPEPTTTGSPLPSQLVSSSWSSPYLPPTQTVPTPNPEWNRYQVPYTKSEGSLPTPPAFAINNLLPTEINFPMQQYHHHNHHLQIIEEEYPQRPGEPECSFFLKTGDCKFKSTCKFHHPKHHVTKAKTKAKASSSDLNDQGLPLRPDQPICTNYHRYGICKYGPACKYDHPSNYTEVEKR</sequence>
<feature type="domain" description="C3H1-type" evidence="7">
    <location>
        <begin position="395"/>
        <end position="423"/>
    </location>
</feature>
<evidence type="ECO:0000256" key="5">
    <source>
        <dbReference type="PROSITE-ProRule" id="PRU00723"/>
    </source>
</evidence>
<feature type="region of interest" description="Disordered" evidence="6">
    <location>
        <begin position="1"/>
        <end position="54"/>
    </location>
</feature>
<dbReference type="SMART" id="SM00356">
    <property type="entry name" value="ZnF_C3H1"/>
    <property type="match status" value="5"/>
</dbReference>
<protein>
    <recommendedName>
        <fullName evidence="7">C3H1-type domain-containing protein</fullName>
    </recommendedName>
</protein>
<dbReference type="InterPro" id="IPR000571">
    <property type="entry name" value="Znf_CCCH"/>
</dbReference>
<keyword evidence="3 5" id="KW-0862">Zinc</keyword>
<evidence type="ECO:0000256" key="3">
    <source>
        <dbReference type="ARBA" id="ARBA00022833"/>
    </source>
</evidence>
<feature type="zinc finger region" description="C3H1-type" evidence="5">
    <location>
        <begin position="395"/>
        <end position="423"/>
    </location>
</feature>
<proteinExistence type="predicted"/>
<dbReference type="PANTHER" id="PTHR12506">
    <property type="entry name" value="PROTEIN PHOSPHATASE RELATED"/>
    <property type="match status" value="1"/>
</dbReference>
<dbReference type="Gene3D" id="3.30.1370.210">
    <property type="match status" value="1"/>
</dbReference>
<dbReference type="AlphaFoldDB" id="A0ABD3TPS7"/>
<feature type="domain" description="C3H1-type" evidence="7">
    <location>
        <begin position="227"/>
        <end position="255"/>
    </location>
</feature>
<dbReference type="PROSITE" id="PS50103">
    <property type="entry name" value="ZF_C3H1"/>
    <property type="match status" value="5"/>
</dbReference>
<keyword evidence="4" id="KW-0238">DNA-binding</keyword>
<feature type="compositionally biased region" description="Basic and acidic residues" evidence="6">
    <location>
        <begin position="107"/>
        <end position="122"/>
    </location>
</feature>
<keyword evidence="1 5" id="KW-0479">Metal-binding</keyword>
<evidence type="ECO:0000313" key="9">
    <source>
        <dbReference type="Proteomes" id="UP001634393"/>
    </source>
</evidence>
<evidence type="ECO:0000256" key="1">
    <source>
        <dbReference type="ARBA" id="ARBA00022723"/>
    </source>
</evidence>
<feature type="domain" description="C3H1-type" evidence="7">
    <location>
        <begin position="133"/>
        <end position="161"/>
    </location>
</feature>
<dbReference type="Gene3D" id="4.10.1000.10">
    <property type="entry name" value="Zinc finger, CCCH-type"/>
    <property type="match status" value="1"/>
</dbReference>
<reference evidence="8 9" key="1">
    <citation type="submission" date="2024-12" db="EMBL/GenBank/DDBJ databases">
        <title>The unique morphological basis and parallel evolutionary history of personate flowers in Penstemon.</title>
        <authorList>
            <person name="Depatie T.H."/>
            <person name="Wessinger C.A."/>
        </authorList>
    </citation>
    <scope>NUCLEOTIDE SEQUENCE [LARGE SCALE GENOMIC DNA]</scope>
    <source>
        <strain evidence="8">WTNN_2</strain>
        <tissue evidence="8">Leaf</tissue>
    </source>
</reference>
<evidence type="ECO:0000256" key="2">
    <source>
        <dbReference type="ARBA" id="ARBA00022771"/>
    </source>
</evidence>
<feature type="zinc finger region" description="C3H1-type" evidence="5">
    <location>
        <begin position="133"/>
        <end position="161"/>
    </location>
</feature>
<feature type="zinc finger region" description="C3H1-type" evidence="5">
    <location>
        <begin position="227"/>
        <end position="255"/>
    </location>
</feature>
<evidence type="ECO:0000256" key="6">
    <source>
        <dbReference type="SAM" id="MobiDB-lite"/>
    </source>
</evidence>
<keyword evidence="2 5" id="KW-0863">Zinc-finger</keyword>
<keyword evidence="9" id="KW-1185">Reference proteome</keyword>
<dbReference type="InterPro" id="IPR036855">
    <property type="entry name" value="Znf_CCCH_sf"/>
</dbReference>
<dbReference type="Pfam" id="PF00642">
    <property type="entry name" value="zf-CCCH"/>
    <property type="match status" value="5"/>
</dbReference>
<feature type="compositionally biased region" description="Polar residues" evidence="6">
    <location>
        <begin position="25"/>
        <end position="35"/>
    </location>
</feature>
<dbReference type="InterPro" id="IPR050974">
    <property type="entry name" value="Plant_ZF_CCCH"/>
</dbReference>
<organism evidence="8 9">
    <name type="scientific">Penstemon smallii</name>
    <dbReference type="NCBI Taxonomy" id="265156"/>
    <lineage>
        <taxon>Eukaryota</taxon>
        <taxon>Viridiplantae</taxon>
        <taxon>Streptophyta</taxon>
        <taxon>Embryophyta</taxon>
        <taxon>Tracheophyta</taxon>
        <taxon>Spermatophyta</taxon>
        <taxon>Magnoliopsida</taxon>
        <taxon>eudicotyledons</taxon>
        <taxon>Gunneridae</taxon>
        <taxon>Pentapetalae</taxon>
        <taxon>asterids</taxon>
        <taxon>lamiids</taxon>
        <taxon>Lamiales</taxon>
        <taxon>Plantaginaceae</taxon>
        <taxon>Cheloneae</taxon>
        <taxon>Penstemon</taxon>
    </lineage>
</organism>
<feature type="domain" description="C3H1-type" evidence="7">
    <location>
        <begin position="185"/>
        <end position="208"/>
    </location>
</feature>
<dbReference type="GO" id="GO:0003677">
    <property type="term" value="F:DNA binding"/>
    <property type="evidence" value="ECO:0007669"/>
    <property type="project" value="UniProtKB-KW"/>
</dbReference>
<evidence type="ECO:0000256" key="4">
    <source>
        <dbReference type="ARBA" id="ARBA00023125"/>
    </source>
</evidence>
<dbReference type="SUPFAM" id="SSF90229">
    <property type="entry name" value="CCCH zinc finger"/>
    <property type="match status" value="4"/>
</dbReference>
<dbReference type="Proteomes" id="UP001634393">
    <property type="component" value="Unassembled WGS sequence"/>
</dbReference>
<dbReference type="EMBL" id="JBJXBP010000003">
    <property type="protein sequence ID" value="KAL3839045.1"/>
    <property type="molecule type" value="Genomic_DNA"/>
</dbReference>
<feature type="region of interest" description="Disordered" evidence="6">
    <location>
        <begin position="88"/>
        <end position="122"/>
    </location>
</feature>
<gene>
    <name evidence="8" type="ORF">ACJIZ3_023636</name>
</gene>
<feature type="domain" description="C3H1-type" evidence="7">
    <location>
        <begin position="343"/>
        <end position="371"/>
    </location>
</feature>
<dbReference type="Gene3D" id="2.30.30.1190">
    <property type="match status" value="1"/>
</dbReference>
<comment type="caution">
    <text evidence="8">The sequence shown here is derived from an EMBL/GenBank/DDBJ whole genome shotgun (WGS) entry which is preliminary data.</text>
</comment>
<evidence type="ECO:0000313" key="8">
    <source>
        <dbReference type="EMBL" id="KAL3839045.1"/>
    </source>
</evidence>
<accession>A0ABD3TPS7</accession>
<feature type="zinc finger region" description="C3H1-type" evidence="5">
    <location>
        <begin position="343"/>
        <end position="371"/>
    </location>
</feature>
<dbReference type="GO" id="GO:0008270">
    <property type="term" value="F:zinc ion binding"/>
    <property type="evidence" value="ECO:0007669"/>
    <property type="project" value="UniProtKB-KW"/>
</dbReference>